<organism evidence="1 2">
    <name type="scientific">Kluyvera intermedia</name>
    <name type="common">Enterobacter intermedius</name>
    <dbReference type="NCBI Taxonomy" id="61648"/>
    <lineage>
        <taxon>Bacteria</taxon>
        <taxon>Pseudomonadati</taxon>
        <taxon>Pseudomonadota</taxon>
        <taxon>Gammaproteobacteria</taxon>
        <taxon>Enterobacterales</taxon>
        <taxon>Enterobacteriaceae</taxon>
        <taxon>Kluyvera</taxon>
    </lineage>
</organism>
<gene>
    <name evidence="1" type="ORF">GHC21_04690</name>
</gene>
<keyword evidence="2" id="KW-1185">Reference proteome</keyword>
<accession>A0ABX6DKF1</accession>
<dbReference type="GeneID" id="91971678"/>
<evidence type="ECO:0008006" key="3">
    <source>
        <dbReference type="Google" id="ProtNLM"/>
    </source>
</evidence>
<dbReference type="RefSeq" id="WP_153742272.1">
    <property type="nucleotide sequence ID" value="NZ_CP045843.1"/>
</dbReference>
<name>A0ABX6DKF1_KLUIN</name>
<sequence>MTDIIFDEALYPIAWRLNSEDCRLSPDEKRKIVLLNGDESEKLWDLVFPFDMLMSIKPSQCRIIEKMELDFDEAEDYAIFFREKLRGVSDILFFWGRRAAAIVISSDVFIKAWDDFFYPSDESSVIYIPNTKNIIFSYEEIFFYAEILK</sequence>
<proteinExistence type="predicted"/>
<evidence type="ECO:0000313" key="2">
    <source>
        <dbReference type="Proteomes" id="UP000344450"/>
    </source>
</evidence>
<reference evidence="1 2" key="1">
    <citation type="submission" date="2019-10" db="EMBL/GenBank/DDBJ databases">
        <title>Complete genome sequencing of drug resistant plasmids in Kluyvera intermedia.</title>
        <authorList>
            <person name="Ke C."/>
            <person name="Jian S."/>
        </authorList>
    </citation>
    <scope>NUCLEOTIDE SEQUENCE [LARGE SCALE GENOMIC DNA]</scope>
    <source>
        <strain evidence="1 2">N2-1</strain>
    </source>
</reference>
<dbReference type="Proteomes" id="UP000344450">
    <property type="component" value="Chromosome"/>
</dbReference>
<protein>
    <recommendedName>
        <fullName evidence="3">DUF4123 domain-containing protein</fullName>
    </recommendedName>
</protein>
<evidence type="ECO:0000313" key="1">
    <source>
        <dbReference type="EMBL" id="QGH29011.1"/>
    </source>
</evidence>
<dbReference type="EMBL" id="CP045845">
    <property type="protein sequence ID" value="QGH29011.1"/>
    <property type="molecule type" value="Genomic_DNA"/>
</dbReference>